<name>A0A2N9AV65_METEX</name>
<evidence type="ECO:0000313" key="3">
    <source>
        <dbReference type="EMBL" id="SOR31203.1"/>
    </source>
</evidence>
<evidence type="ECO:0000313" key="4">
    <source>
        <dbReference type="Proteomes" id="UP000233769"/>
    </source>
</evidence>
<gene>
    <name evidence="3" type="ORF">TK0001_4601</name>
</gene>
<accession>A0A2N9AV65</accession>
<feature type="compositionally biased region" description="Basic and acidic residues" evidence="1">
    <location>
        <begin position="324"/>
        <end position="337"/>
    </location>
</feature>
<dbReference type="Proteomes" id="UP000233769">
    <property type="component" value="Chromosome tk0001"/>
</dbReference>
<dbReference type="InterPro" id="IPR025195">
    <property type="entry name" value="GTA_TIM_dom"/>
</dbReference>
<evidence type="ECO:0000259" key="2">
    <source>
        <dbReference type="Pfam" id="PF13547"/>
    </source>
</evidence>
<dbReference type="EMBL" id="LT962688">
    <property type="protein sequence ID" value="SOR31203.1"/>
    <property type="molecule type" value="Genomic_DNA"/>
</dbReference>
<feature type="compositionally biased region" description="Basic and acidic residues" evidence="1">
    <location>
        <begin position="306"/>
        <end position="316"/>
    </location>
</feature>
<feature type="compositionally biased region" description="Basic residues" evidence="1">
    <location>
        <begin position="289"/>
        <end position="304"/>
    </location>
</feature>
<proteinExistence type="predicted"/>
<feature type="compositionally biased region" description="Basic residues" evidence="1">
    <location>
        <begin position="196"/>
        <end position="207"/>
    </location>
</feature>
<feature type="domain" description="GTA TIM-barrel-like" evidence="2">
    <location>
        <begin position="77"/>
        <end position="167"/>
    </location>
</feature>
<dbReference type="AlphaFoldDB" id="A0A2N9AV65"/>
<dbReference type="Pfam" id="PF13547">
    <property type="entry name" value="GTA_TIM"/>
    <property type="match status" value="1"/>
</dbReference>
<feature type="region of interest" description="Disordered" evidence="1">
    <location>
        <begin position="195"/>
        <end position="343"/>
    </location>
</feature>
<sequence length="343" mass="38074">MAELTRRGLAVVLYPFVMMDVPAGNALPDPYRPGETQPAYPWRGRMTCDPAPDRAGSPDATGGAADQVAAFFEGRQGYRAMILHYAGLAAGWAAAGAPLAGFVLGSEFVGLTRVRGPAGAYPAVAQLRRLATEVRARLGRDVSLVYAADWTEYGAHVRDGGASVRFPPRSALCRSGHRCRRHRLLPADFGLARRVGSSRRGGRRQPLRPRLSQEPPRGRRGVRLVLRQPRGSRRATPYADHRRRPREPVDLPGQGSRRVVVEPACRAGRRRRDRADGLDAGRQADLAHRDRHPGGRSRHQRAQRLPRSEIVRERRSALLPRLPRRPDPGPRPRRDPLALRSWI</sequence>
<protein>
    <recommendedName>
        <fullName evidence="2">GTA TIM-barrel-like domain-containing protein</fullName>
    </recommendedName>
</protein>
<organism evidence="3 4">
    <name type="scientific">Methylorubrum extorquens</name>
    <name type="common">Methylobacterium dichloromethanicum</name>
    <name type="synonym">Methylobacterium extorquens</name>
    <dbReference type="NCBI Taxonomy" id="408"/>
    <lineage>
        <taxon>Bacteria</taxon>
        <taxon>Pseudomonadati</taxon>
        <taxon>Pseudomonadota</taxon>
        <taxon>Alphaproteobacteria</taxon>
        <taxon>Hyphomicrobiales</taxon>
        <taxon>Methylobacteriaceae</taxon>
        <taxon>Methylorubrum</taxon>
    </lineage>
</organism>
<evidence type="ECO:0000256" key="1">
    <source>
        <dbReference type="SAM" id="MobiDB-lite"/>
    </source>
</evidence>
<dbReference type="Gene3D" id="3.20.20.80">
    <property type="entry name" value="Glycosidases"/>
    <property type="match status" value="1"/>
</dbReference>
<reference evidence="4" key="1">
    <citation type="submission" date="2017-10" db="EMBL/GenBank/DDBJ databases">
        <authorList>
            <person name="Regsiter A."/>
            <person name="William W."/>
        </authorList>
    </citation>
    <scope>NUCLEOTIDE SEQUENCE [LARGE SCALE GENOMIC DNA]</scope>
</reference>